<dbReference type="InterPro" id="IPR014057">
    <property type="entry name" value="HI1420"/>
</dbReference>
<dbReference type="EMBL" id="BAAAFE010000007">
    <property type="protein sequence ID" value="GAA0864860.1"/>
    <property type="molecule type" value="Genomic_DNA"/>
</dbReference>
<feature type="domain" description="HTH cro/C1-type" evidence="1">
    <location>
        <begin position="51"/>
        <end position="94"/>
    </location>
</feature>
<sequence length="99" mass="10650">MKAVTELRPFDAATYLATEEHILYYLEAAMEGNDPKHIASALGDVARSKGMSEIARKTGLGRQALYNSLSESGNPTLETLMAVLDALGLELSVQPKRAA</sequence>
<dbReference type="NCBIfam" id="TIGR02684">
    <property type="entry name" value="dnstrm_HI1420"/>
    <property type="match status" value="1"/>
</dbReference>
<dbReference type="Proteomes" id="UP001500738">
    <property type="component" value="Unassembled WGS sequence"/>
</dbReference>
<proteinExistence type="predicted"/>
<dbReference type="Pfam" id="PF21716">
    <property type="entry name" value="dnstrm_HI1420"/>
    <property type="match status" value="1"/>
</dbReference>
<protein>
    <submittedName>
        <fullName evidence="2">Addiction module antidote protein</fullName>
    </submittedName>
</protein>
<gene>
    <name evidence="2" type="ORF">GCM10009115_21100</name>
</gene>
<organism evidence="2 3">
    <name type="scientific">Sphingopyxis soli</name>
    <dbReference type="NCBI Taxonomy" id="592051"/>
    <lineage>
        <taxon>Bacteria</taxon>
        <taxon>Pseudomonadati</taxon>
        <taxon>Pseudomonadota</taxon>
        <taxon>Alphaproteobacteria</taxon>
        <taxon>Sphingomonadales</taxon>
        <taxon>Sphingomonadaceae</taxon>
        <taxon>Sphingopyxis</taxon>
    </lineage>
</organism>
<dbReference type="CDD" id="cd00093">
    <property type="entry name" value="HTH_XRE"/>
    <property type="match status" value="1"/>
</dbReference>
<name>A0ABN1M6B4_9SPHN</name>
<dbReference type="SUPFAM" id="SSF47413">
    <property type="entry name" value="lambda repressor-like DNA-binding domains"/>
    <property type="match status" value="1"/>
</dbReference>
<dbReference type="InterPro" id="IPR001387">
    <property type="entry name" value="Cro/C1-type_HTH"/>
</dbReference>
<dbReference type="PANTHER" id="PTHR40275:SF1">
    <property type="entry name" value="SSL7038 PROTEIN"/>
    <property type="match status" value="1"/>
</dbReference>
<dbReference type="PANTHER" id="PTHR40275">
    <property type="entry name" value="SSL7038 PROTEIN"/>
    <property type="match status" value="1"/>
</dbReference>
<accession>A0ABN1M6B4</accession>
<reference evidence="2 3" key="1">
    <citation type="journal article" date="2019" name="Int. J. Syst. Evol. Microbiol.">
        <title>The Global Catalogue of Microorganisms (GCM) 10K type strain sequencing project: providing services to taxonomists for standard genome sequencing and annotation.</title>
        <authorList>
            <consortium name="The Broad Institute Genomics Platform"/>
            <consortium name="The Broad Institute Genome Sequencing Center for Infectious Disease"/>
            <person name="Wu L."/>
            <person name="Ma J."/>
        </authorList>
    </citation>
    <scope>NUCLEOTIDE SEQUENCE [LARGE SCALE GENOMIC DNA]</scope>
    <source>
        <strain evidence="2 3">JCM 15910</strain>
    </source>
</reference>
<dbReference type="Gene3D" id="1.10.260.40">
    <property type="entry name" value="lambda repressor-like DNA-binding domains"/>
    <property type="match status" value="1"/>
</dbReference>
<keyword evidence="3" id="KW-1185">Reference proteome</keyword>
<evidence type="ECO:0000259" key="1">
    <source>
        <dbReference type="PROSITE" id="PS50943"/>
    </source>
</evidence>
<evidence type="ECO:0000313" key="2">
    <source>
        <dbReference type="EMBL" id="GAA0864860.1"/>
    </source>
</evidence>
<dbReference type="InterPro" id="IPR010982">
    <property type="entry name" value="Lambda_DNA-bd_dom_sf"/>
</dbReference>
<comment type="caution">
    <text evidence="2">The sequence shown here is derived from an EMBL/GenBank/DDBJ whole genome shotgun (WGS) entry which is preliminary data.</text>
</comment>
<evidence type="ECO:0000313" key="3">
    <source>
        <dbReference type="Proteomes" id="UP001500738"/>
    </source>
</evidence>
<dbReference type="PROSITE" id="PS50943">
    <property type="entry name" value="HTH_CROC1"/>
    <property type="match status" value="1"/>
</dbReference>